<dbReference type="InterPro" id="IPR011006">
    <property type="entry name" value="CheY-like_superfamily"/>
</dbReference>
<protein>
    <submittedName>
        <fullName evidence="6">RcsB_2 protein</fullName>
    </submittedName>
</protein>
<dbReference type="SUPFAM" id="SSF52172">
    <property type="entry name" value="CheY-like"/>
    <property type="match status" value="1"/>
</dbReference>
<evidence type="ECO:0000256" key="3">
    <source>
        <dbReference type="SAM" id="MobiDB-lite"/>
    </source>
</evidence>
<feature type="domain" description="Response regulatory" evidence="5">
    <location>
        <begin position="6"/>
        <end position="122"/>
    </location>
</feature>
<sequence>MSSLIRIGVLDEQEVVHFGLRACFSALPDMVVTGGYFRTDSALHAIEQGGIDLLLMDPLLRCQGSLDFIRSLHIHYSKLRILMFVADPGATAASMLLNAGAHGVVSKRQPLGDCIQAIRMLAAGQHFCGPDMAGVEASSASALTRTHDAEAMLLSLPTLSIREREVLRLCIGGLTVTCIAARFGRSSKTVSTQKQAAYRKLGLKSDMDLFRRLARYGIESSGPSIAGESTSARFTAVHKTHAPQSS</sequence>
<dbReference type="Pfam" id="PF00196">
    <property type="entry name" value="GerE"/>
    <property type="match status" value="1"/>
</dbReference>
<name>A0A0D0TKC6_PSEFL</name>
<dbReference type="PRINTS" id="PR00038">
    <property type="entry name" value="HTHLUXR"/>
</dbReference>
<dbReference type="EMBL" id="JXCQ01000006">
    <property type="protein sequence ID" value="KIR23621.1"/>
    <property type="molecule type" value="Genomic_DNA"/>
</dbReference>
<comment type="caution">
    <text evidence="6">The sequence shown here is derived from an EMBL/GenBank/DDBJ whole genome shotgun (WGS) entry which is preliminary data.</text>
</comment>
<dbReference type="SUPFAM" id="SSF46894">
    <property type="entry name" value="C-terminal effector domain of the bipartite response regulators"/>
    <property type="match status" value="1"/>
</dbReference>
<dbReference type="PROSITE" id="PS50043">
    <property type="entry name" value="HTH_LUXR_2"/>
    <property type="match status" value="1"/>
</dbReference>
<dbReference type="GO" id="GO:0003677">
    <property type="term" value="F:DNA binding"/>
    <property type="evidence" value="ECO:0007669"/>
    <property type="project" value="UniProtKB-KW"/>
</dbReference>
<evidence type="ECO:0000256" key="2">
    <source>
        <dbReference type="PROSITE-ProRule" id="PRU00169"/>
    </source>
</evidence>
<evidence type="ECO:0000256" key="1">
    <source>
        <dbReference type="ARBA" id="ARBA00023125"/>
    </source>
</evidence>
<keyword evidence="2" id="KW-0597">Phosphoprotein</keyword>
<feature type="modified residue" description="4-aspartylphosphate" evidence="2">
    <location>
        <position position="57"/>
    </location>
</feature>
<dbReference type="InterPro" id="IPR000792">
    <property type="entry name" value="Tscrpt_reg_LuxR_C"/>
</dbReference>
<dbReference type="AlphaFoldDB" id="A0A0D0TKC6"/>
<gene>
    <name evidence="6" type="primary">rcsB_2</name>
    <name evidence="6" type="ORF">PFLU3_09720</name>
</gene>
<dbReference type="InterPro" id="IPR016032">
    <property type="entry name" value="Sig_transdc_resp-reg_C-effctor"/>
</dbReference>
<dbReference type="GO" id="GO:0000160">
    <property type="term" value="P:phosphorelay signal transduction system"/>
    <property type="evidence" value="ECO:0007669"/>
    <property type="project" value="InterPro"/>
</dbReference>
<evidence type="ECO:0000259" key="5">
    <source>
        <dbReference type="PROSITE" id="PS50110"/>
    </source>
</evidence>
<dbReference type="PROSITE" id="PS50110">
    <property type="entry name" value="RESPONSE_REGULATORY"/>
    <property type="match status" value="1"/>
</dbReference>
<feature type="domain" description="HTH luxR-type" evidence="4">
    <location>
        <begin position="152"/>
        <end position="217"/>
    </location>
</feature>
<dbReference type="InterPro" id="IPR001789">
    <property type="entry name" value="Sig_transdc_resp-reg_receiver"/>
</dbReference>
<dbReference type="SMART" id="SM00421">
    <property type="entry name" value="HTH_LUXR"/>
    <property type="match status" value="1"/>
</dbReference>
<reference evidence="6 7" key="1">
    <citation type="submission" date="2015-01" db="EMBL/GenBank/DDBJ databases">
        <title>Genome sequence of the beneficial rhizobacterium Pseudomonas fluorescens 2-79.</title>
        <authorList>
            <person name="Thuermer A."/>
            <person name="Daniel R."/>
        </authorList>
    </citation>
    <scope>NUCLEOTIDE SEQUENCE [LARGE SCALE GENOMIC DNA]</scope>
    <source>
        <strain evidence="6 7">2-79</strain>
    </source>
</reference>
<evidence type="ECO:0000313" key="7">
    <source>
        <dbReference type="Proteomes" id="UP000032210"/>
    </source>
</evidence>
<keyword evidence="1" id="KW-0238">DNA-binding</keyword>
<organism evidence="6 7">
    <name type="scientific">Pseudomonas fluorescens</name>
    <dbReference type="NCBI Taxonomy" id="294"/>
    <lineage>
        <taxon>Bacteria</taxon>
        <taxon>Pseudomonadati</taxon>
        <taxon>Pseudomonadota</taxon>
        <taxon>Gammaproteobacteria</taxon>
        <taxon>Pseudomonadales</taxon>
        <taxon>Pseudomonadaceae</taxon>
        <taxon>Pseudomonas</taxon>
    </lineage>
</organism>
<dbReference type="InterPro" id="IPR036388">
    <property type="entry name" value="WH-like_DNA-bd_sf"/>
</dbReference>
<feature type="region of interest" description="Disordered" evidence="3">
    <location>
        <begin position="227"/>
        <end position="246"/>
    </location>
</feature>
<feature type="compositionally biased region" description="Basic residues" evidence="3">
    <location>
        <begin position="236"/>
        <end position="246"/>
    </location>
</feature>
<dbReference type="PROSITE" id="PS00622">
    <property type="entry name" value="HTH_LUXR_1"/>
    <property type="match status" value="1"/>
</dbReference>
<accession>A0A0D0TKC6</accession>
<dbReference type="Gene3D" id="1.10.10.10">
    <property type="entry name" value="Winged helix-like DNA-binding domain superfamily/Winged helix DNA-binding domain"/>
    <property type="match status" value="1"/>
</dbReference>
<proteinExistence type="predicted"/>
<dbReference type="Gene3D" id="3.40.50.2300">
    <property type="match status" value="1"/>
</dbReference>
<dbReference type="PANTHER" id="PTHR43214">
    <property type="entry name" value="TWO-COMPONENT RESPONSE REGULATOR"/>
    <property type="match status" value="1"/>
</dbReference>
<evidence type="ECO:0000259" key="4">
    <source>
        <dbReference type="PROSITE" id="PS50043"/>
    </source>
</evidence>
<dbReference type="CDD" id="cd06170">
    <property type="entry name" value="LuxR_C_like"/>
    <property type="match status" value="1"/>
</dbReference>
<dbReference type="PANTHER" id="PTHR43214:SF17">
    <property type="entry name" value="TRANSCRIPTIONAL REGULATORY PROTEIN RCSB"/>
    <property type="match status" value="1"/>
</dbReference>
<dbReference type="InterPro" id="IPR039420">
    <property type="entry name" value="WalR-like"/>
</dbReference>
<dbReference type="Proteomes" id="UP000032210">
    <property type="component" value="Unassembled WGS sequence"/>
</dbReference>
<dbReference type="GO" id="GO:0006355">
    <property type="term" value="P:regulation of DNA-templated transcription"/>
    <property type="evidence" value="ECO:0007669"/>
    <property type="project" value="InterPro"/>
</dbReference>
<dbReference type="PATRIC" id="fig|294.125.peg.999"/>
<evidence type="ECO:0000313" key="6">
    <source>
        <dbReference type="EMBL" id="KIR23621.1"/>
    </source>
</evidence>